<sequence>MVSAVIREKNAYIPLKAQVEFLVCLETARLIAMRFRFEAGSRQHLENESLGQTKKLLSYPDFRRFCLCLKYCTSFLLLVIFLRYVSTKLE</sequence>
<keyword evidence="1" id="KW-0812">Transmembrane</keyword>
<keyword evidence="1" id="KW-0472">Membrane</keyword>
<name>A0A0E9PJX6_ANGAN</name>
<evidence type="ECO:0000256" key="1">
    <source>
        <dbReference type="SAM" id="Phobius"/>
    </source>
</evidence>
<evidence type="ECO:0000313" key="2">
    <source>
        <dbReference type="EMBL" id="JAH04370.1"/>
    </source>
</evidence>
<dbReference type="AlphaFoldDB" id="A0A0E9PJX6"/>
<protein>
    <submittedName>
        <fullName evidence="2">Uncharacterized protein</fullName>
    </submittedName>
</protein>
<proteinExistence type="predicted"/>
<accession>A0A0E9PJX6</accession>
<dbReference type="EMBL" id="GBXM01104207">
    <property type="protein sequence ID" value="JAH04370.1"/>
    <property type="molecule type" value="Transcribed_RNA"/>
</dbReference>
<keyword evidence="1" id="KW-1133">Transmembrane helix</keyword>
<organism evidence="2">
    <name type="scientific">Anguilla anguilla</name>
    <name type="common">European freshwater eel</name>
    <name type="synonym">Muraena anguilla</name>
    <dbReference type="NCBI Taxonomy" id="7936"/>
    <lineage>
        <taxon>Eukaryota</taxon>
        <taxon>Metazoa</taxon>
        <taxon>Chordata</taxon>
        <taxon>Craniata</taxon>
        <taxon>Vertebrata</taxon>
        <taxon>Euteleostomi</taxon>
        <taxon>Actinopterygii</taxon>
        <taxon>Neopterygii</taxon>
        <taxon>Teleostei</taxon>
        <taxon>Anguilliformes</taxon>
        <taxon>Anguillidae</taxon>
        <taxon>Anguilla</taxon>
    </lineage>
</organism>
<feature type="transmembrane region" description="Helical" evidence="1">
    <location>
        <begin position="65"/>
        <end position="85"/>
    </location>
</feature>
<reference evidence="2" key="2">
    <citation type="journal article" date="2015" name="Fish Shellfish Immunol.">
        <title>Early steps in the European eel (Anguilla anguilla)-Vibrio vulnificus interaction in the gills: Role of the RtxA13 toxin.</title>
        <authorList>
            <person name="Callol A."/>
            <person name="Pajuelo D."/>
            <person name="Ebbesson L."/>
            <person name="Teles M."/>
            <person name="MacKenzie S."/>
            <person name="Amaro C."/>
        </authorList>
    </citation>
    <scope>NUCLEOTIDE SEQUENCE</scope>
</reference>
<reference evidence="2" key="1">
    <citation type="submission" date="2014-11" db="EMBL/GenBank/DDBJ databases">
        <authorList>
            <person name="Amaro Gonzalez C."/>
        </authorList>
    </citation>
    <scope>NUCLEOTIDE SEQUENCE</scope>
</reference>